<dbReference type="CDD" id="cd11286">
    <property type="entry name" value="ADF_cofilin_like"/>
    <property type="match status" value="1"/>
</dbReference>
<dbReference type="GO" id="GO:0015629">
    <property type="term" value="C:actin cytoskeleton"/>
    <property type="evidence" value="ECO:0007669"/>
    <property type="project" value="InterPro"/>
</dbReference>
<accession>A0A9W8CMI7</accession>
<dbReference type="GO" id="GO:0016363">
    <property type="term" value="C:nuclear matrix"/>
    <property type="evidence" value="ECO:0007669"/>
    <property type="project" value="UniProtKB-SubCell"/>
</dbReference>
<name>A0A9W8CMI7_9FUNG</name>
<comment type="similarity">
    <text evidence="2">Belongs to the actin-binding proteins ADF family.</text>
</comment>
<dbReference type="InterPro" id="IPR002108">
    <property type="entry name" value="ADF-H"/>
</dbReference>
<dbReference type="InterPro" id="IPR029006">
    <property type="entry name" value="ADF-H/Gelsolin-like_dom_sf"/>
</dbReference>
<evidence type="ECO:0000313" key="8">
    <source>
        <dbReference type="Proteomes" id="UP001145021"/>
    </source>
</evidence>
<evidence type="ECO:0000256" key="2">
    <source>
        <dbReference type="ARBA" id="ARBA00006844"/>
    </source>
</evidence>
<dbReference type="InterPro" id="IPR017904">
    <property type="entry name" value="ADF/Cofilin"/>
</dbReference>
<evidence type="ECO:0000256" key="3">
    <source>
        <dbReference type="ARBA" id="ARBA00015630"/>
    </source>
</evidence>
<dbReference type="EMBL" id="JANBOH010000018">
    <property type="protein sequence ID" value="KAJ1647835.1"/>
    <property type="molecule type" value="Genomic_DNA"/>
</dbReference>
<feature type="domain" description="ADF-H" evidence="6">
    <location>
        <begin position="2"/>
        <end position="167"/>
    </location>
</feature>
<evidence type="ECO:0000256" key="1">
    <source>
        <dbReference type="ARBA" id="ARBA00004109"/>
    </source>
</evidence>
<evidence type="ECO:0000259" key="6">
    <source>
        <dbReference type="PROSITE" id="PS51263"/>
    </source>
</evidence>
<dbReference type="PANTHER" id="PTHR11913">
    <property type="entry name" value="COFILIN-RELATED"/>
    <property type="match status" value="1"/>
</dbReference>
<dbReference type="GO" id="GO:0003779">
    <property type="term" value="F:actin binding"/>
    <property type="evidence" value="ECO:0007669"/>
    <property type="project" value="UniProtKB-KW"/>
</dbReference>
<dbReference type="SMART" id="SM00102">
    <property type="entry name" value="ADF"/>
    <property type="match status" value="1"/>
</dbReference>
<dbReference type="Pfam" id="PF00241">
    <property type="entry name" value="Cofilin_ADF"/>
    <property type="match status" value="1"/>
</dbReference>
<gene>
    <name evidence="7" type="ORF">LPJ64_000800</name>
</gene>
<proteinExistence type="inferred from homology"/>
<dbReference type="AlphaFoldDB" id="A0A9W8CMI7"/>
<sequence>MSSGIPVNDICKVKFDGLQRLHLYRYVIFKINDSNSEIVVDHRYKTKKATSDASETAAVTEGDTPENTTNLECETKAQEEIFSDFVSHFPENECRYAVFDVEYQKGEVTTNKIVFIAYAPDTAKIKPKMLYSSTKDALAKVLNGIHENMQINDPDDLNLEYIQEKLLRV</sequence>
<evidence type="ECO:0000313" key="7">
    <source>
        <dbReference type="EMBL" id="KAJ1647835.1"/>
    </source>
</evidence>
<keyword evidence="4" id="KW-0009">Actin-binding</keyword>
<dbReference type="PRINTS" id="PR00006">
    <property type="entry name" value="COFILIN"/>
</dbReference>
<dbReference type="PROSITE" id="PS51263">
    <property type="entry name" value="ADF_H"/>
    <property type="match status" value="1"/>
</dbReference>
<evidence type="ECO:0000256" key="4">
    <source>
        <dbReference type="ARBA" id="ARBA00023203"/>
    </source>
</evidence>
<comment type="caution">
    <text evidence="7">The sequence shown here is derived from an EMBL/GenBank/DDBJ whole genome shotgun (WGS) entry which is preliminary data.</text>
</comment>
<keyword evidence="8" id="KW-1185">Reference proteome</keyword>
<dbReference type="SUPFAM" id="SSF55753">
    <property type="entry name" value="Actin depolymerizing proteins"/>
    <property type="match status" value="1"/>
</dbReference>
<dbReference type="Proteomes" id="UP001145021">
    <property type="component" value="Unassembled WGS sequence"/>
</dbReference>
<comment type="subcellular location">
    <subcellularLocation>
        <location evidence="1">Nucleus matrix</location>
    </subcellularLocation>
</comment>
<organism evidence="7 8">
    <name type="scientific">Coemansia asiatica</name>
    <dbReference type="NCBI Taxonomy" id="1052880"/>
    <lineage>
        <taxon>Eukaryota</taxon>
        <taxon>Fungi</taxon>
        <taxon>Fungi incertae sedis</taxon>
        <taxon>Zoopagomycota</taxon>
        <taxon>Kickxellomycotina</taxon>
        <taxon>Kickxellomycetes</taxon>
        <taxon>Kickxellales</taxon>
        <taxon>Kickxellaceae</taxon>
        <taxon>Coemansia</taxon>
    </lineage>
</organism>
<dbReference type="Gene3D" id="3.40.20.10">
    <property type="entry name" value="Severin"/>
    <property type="match status" value="1"/>
</dbReference>
<evidence type="ECO:0000256" key="5">
    <source>
        <dbReference type="ARBA" id="ARBA00032427"/>
    </source>
</evidence>
<dbReference type="GO" id="GO:0030042">
    <property type="term" value="P:actin filament depolymerization"/>
    <property type="evidence" value="ECO:0007669"/>
    <property type="project" value="InterPro"/>
</dbReference>
<reference evidence="7" key="1">
    <citation type="submission" date="2022-07" db="EMBL/GenBank/DDBJ databases">
        <title>Phylogenomic reconstructions and comparative analyses of Kickxellomycotina fungi.</title>
        <authorList>
            <person name="Reynolds N.K."/>
            <person name="Stajich J.E."/>
            <person name="Barry K."/>
            <person name="Grigoriev I.V."/>
            <person name="Crous P."/>
            <person name="Smith M.E."/>
        </authorList>
    </citation>
    <scope>NUCLEOTIDE SEQUENCE</scope>
    <source>
        <strain evidence="7">NBRC 105413</strain>
    </source>
</reference>
<protein>
    <recommendedName>
        <fullName evidence="3">Cofilin</fullName>
    </recommendedName>
    <alternativeName>
        <fullName evidence="5">Actin-depolymerizing factor 1</fullName>
    </alternativeName>
</protein>